<proteinExistence type="predicted"/>
<gene>
    <name evidence="1" type="ORF">OLMES_5111</name>
</gene>
<dbReference type="RefSeq" id="WP_087463803.1">
    <property type="nucleotide sequence ID" value="NZ_CP021425.1"/>
</dbReference>
<dbReference type="EMBL" id="CP021425">
    <property type="protein sequence ID" value="ARU59095.1"/>
    <property type="molecule type" value="Genomic_DNA"/>
</dbReference>
<dbReference type="OrthoDB" id="6198432at2"/>
<sequence>MRLRFVMAVAFAALVLNGCSTRELQGSLTGSTAQRLVAHSVDDLITGLPASDFETLRYQKVAVQSHFFASKDIKTYADQRMAFELQNRFGVEVVDTAEQADQVLTVFYTSLATDLDNFGITLPLSYIPGLGENTYLNVITLEKFHGISELYYFLGKAGQQERGKTLQAVVKTDALGLPFITIPLSNVDRAE</sequence>
<dbReference type="KEGG" id="ome:OLMES_5111"/>
<dbReference type="Proteomes" id="UP000196027">
    <property type="component" value="Chromosome"/>
</dbReference>
<dbReference type="AlphaFoldDB" id="A0A1Y0IHR2"/>
<keyword evidence="2" id="KW-1185">Reference proteome</keyword>
<reference evidence="1 2" key="1">
    <citation type="submission" date="2017-05" db="EMBL/GenBank/DDBJ databases">
        <title>Genomic insights into alkan degradation activity of Oleiphilus messinensis.</title>
        <authorList>
            <person name="Kozyavkin S.A."/>
            <person name="Slesarev A.I."/>
            <person name="Golyshin P.N."/>
            <person name="Korzhenkov A."/>
            <person name="Golyshina O.N."/>
            <person name="Toshchakov S.V."/>
        </authorList>
    </citation>
    <scope>NUCLEOTIDE SEQUENCE [LARGE SCALE GENOMIC DNA]</scope>
    <source>
        <strain evidence="1 2">ME102</strain>
    </source>
</reference>
<evidence type="ECO:0000313" key="2">
    <source>
        <dbReference type="Proteomes" id="UP000196027"/>
    </source>
</evidence>
<protein>
    <submittedName>
        <fullName evidence="1">Uncharacterized protein</fullName>
    </submittedName>
</protein>
<accession>A0A1Y0IHR2</accession>
<name>A0A1Y0IHR2_9GAMM</name>
<organism evidence="1 2">
    <name type="scientific">Oleiphilus messinensis</name>
    <dbReference type="NCBI Taxonomy" id="141451"/>
    <lineage>
        <taxon>Bacteria</taxon>
        <taxon>Pseudomonadati</taxon>
        <taxon>Pseudomonadota</taxon>
        <taxon>Gammaproteobacteria</taxon>
        <taxon>Oceanospirillales</taxon>
        <taxon>Oleiphilaceae</taxon>
        <taxon>Oleiphilus</taxon>
    </lineage>
</organism>
<evidence type="ECO:0000313" key="1">
    <source>
        <dbReference type="EMBL" id="ARU59095.1"/>
    </source>
</evidence>